<comment type="caution">
    <text evidence="14">The sequence shown here is derived from an EMBL/GenBank/DDBJ whole genome shotgun (WGS) entry which is preliminary data.</text>
</comment>
<evidence type="ECO:0000256" key="1">
    <source>
        <dbReference type="ARBA" id="ARBA00004651"/>
    </source>
</evidence>
<dbReference type="Proteomes" id="UP001602245">
    <property type="component" value="Unassembled WGS sequence"/>
</dbReference>
<dbReference type="PANTHER" id="PTHR30365:SF14">
    <property type="entry name" value="CYTOCHROME BD MENAQUINOL OXIDASE SUBUNIT I-RELATED"/>
    <property type="match status" value="1"/>
</dbReference>
<name>A0ABW6WY42_9ACTN</name>
<evidence type="ECO:0000256" key="7">
    <source>
        <dbReference type="ARBA" id="ARBA00022723"/>
    </source>
</evidence>
<feature type="transmembrane region" description="Helical" evidence="12">
    <location>
        <begin position="20"/>
        <end position="46"/>
    </location>
</feature>
<keyword evidence="11 12" id="KW-0472">Membrane</keyword>
<evidence type="ECO:0000256" key="9">
    <source>
        <dbReference type="ARBA" id="ARBA00022989"/>
    </source>
</evidence>
<keyword evidence="7 12" id="KW-0479">Metal-binding</keyword>
<feature type="transmembrane region" description="Helical" evidence="12">
    <location>
        <begin position="363"/>
        <end position="385"/>
    </location>
</feature>
<protein>
    <submittedName>
        <fullName evidence="14">Cytochrome ubiquinol oxidase subunit I</fullName>
    </submittedName>
</protein>
<feature type="transmembrane region" description="Helical" evidence="12">
    <location>
        <begin position="413"/>
        <end position="435"/>
    </location>
</feature>
<evidence type="ECO:0000256" key="11">
    <source>
        <dbReference type="ARBA" id="ARBA00023136"/>
    </source>
</evidence>
<evidence type="ECO:0000256" key="12">
    <source>
        <dbReference type="PIRNR" id="PIRNR006446"/>
    </source>
</evidence>
<feature type="compositionally biased region" description="Pro residues" evidence="13">
    <location>
        <begin position="456"/>
        <end position="466"/>
    </location>
</feature>
<dbReference type="PIRSF" id="PIRSF006446">
    <property type="entry name" value="Cyt_quinol_oxidase_1"/>
    <property type="match status" value="1"/>
</dbReference>
<comment type="subcellular location">
    <subcellularLocation>
        <location evidence="1">Cell membrane</location>
        <topology evidence="1">Multi-pass membrane protein</topology>
    </subcellularLocation>
</comment>
<evidence type="ECO:0000256" key="4">
    <source>
        <dbReference type="ARBA" id="ARBA00022475"/>
    </source>
</evidence>
<accession>A0ABW6WY42</accession>
<keyword evidence="3 12" id="KW-0813">Transport</keyword>
<evidence type="ECO:0000313" key="15">
    <source>
        <dbReference type="Proteomes" id="UP001602245"/>
    </source>
</evidence>
<feature type="transmembrane region" description="Helical" evidence="12">
    <location>
        <begin position="190"/>
        <end position="212"/>
    </location>
</feature>
<feature type="transmembrane region" description="Helical" evidence="12">
    <location>
        <begin position="67"/>
        <end position="89"/>
    </location>
</feature>
<keyword evidence="6 12" id="KW-0812">Transmembrane</keyword>
<keyword evidence="9 12" id="KW-1133">Transmembrane helix</keyword>
<feature type="transmembrane region" description="Helical" evidence="12">
    <location>
        <begin position="326"/>
        <end position="351"/>
    </location>
</feature>
<evidence type="ECO:0000256" key="3">
    <source>
        <dbReference type="ARBA" id="ARBA00022448"/>
    </source>
</evidence>
<evidence type="ECO:0000313" key="14">
    <source>
        <dbReference type="EMBL" id="MFF5297212.1"/>
    </source>
</evidence>
<keyword evidence="5 12" id="KW-0349">Heme</keyword>
<gene>
    <name evidence="14" type="ORF">ACFY35_47935</name>
</gene>
<reference evidence="14 15" key="1">
    <citation type="submission" date="2024-10" db="EMBL/GenBank/DDBJ databases">
        <title>The Natural Products Discovery Center: Release of the First 8490 Sequenced Strains for Exploring Actinobacteria Biosynthetic Diversity.</title>
        <authorList>
            <person name="Kalkreuter E."/>
            <person name="Kautsar S.A."/>
            <person name="Yang D."/>
            <person name="Bader C.D."/>
            <person name="Teijaro C.N."/>
            <person name="Fluegel L."/>
            <person name="Davis C.M."/>
            <person name="Simpson J.R."/>
            <person name="Lauterbach L."/>
            <person name="Steele A.D."/>
            <person name="Gui C."/>
            <person name="Meng S."/>
            <person name="Li G."/>
            <person name="Viehrig K."/>
            <person name="Ye F."/>
            <person name="Su P."/>
            <person name="Kiefer A.F."/>
            <person name="Nichols A."/>
            <person name="Cepeda A.J."/>
            <person name="Yan W."/>
            <person name="Fan B."/>
            <person name="Jiang Y."/>
            <person name="Adhikari A."/>
            <person name="Zheng C.-J."/>
            <person name="Schuster L."/>
            <person name="Cowan T.M."/>
            <person name="Smanski M.J."/>
            <person name="Chevrette M.G."/>
            <person name="De Carvalho L.P.S."/>
            <person name="Shen B."/>
        </authorList>
    </citation>
    <scope>NUCLEOTIDE SEQUENCE [LARGE SCALE GENOMIC DNA]</scope>
    <source>
        <strain evidence="14 15">NPDC000087</strain>
    </source>
</reference>
<keyword evidence="8 12" id="KW-0249">Electron transport</keyword>
<sequence length="473" mass="51262">MISDLTLAAPAQLLPAREQMAFTLMFHIVLVPMGVALPALMLIANYKGLKNNDTAALKLARRWSHAAALLFAVGAASGTVLSFEMGLLWPGLTGRFGDVFGIPFAIEGIAFFLEAVFVAIYIYGWRRLRPGTHFWLGLPIPFIALLGTVSIISANAWMNAPGGFTLGADGRPENVDPLSVIFNKALPYELSHFIVAAYMAAGFTVASIYAVGWLRGRRDRYHRLGFLIPFTIAAVLTPVQFAVGDTAARAVFQDQPAKFAAMEVVTQSGVDQPEILFGRYDSATNTVHGGISIPGLDSYLAGGTKETDVQGLADIPVQNHPSNVTIVHWAFDVMVGIASLLLLLVIWFAIAYWRRREVPSGRLFLLAAAAAGFLTYVAVEAGWIVTEVGRQPWIVYNVLRTSDAVTSTATGGLWVTFTVVLLLYLLLGTGTVLVLRAMSRRWRRLDEPLDETAPYGPRPAMSPPPAAAEEITS</sequence>
<comment type="similarity">
    <text evidence="2 12">Belongs to the cytochrome ubiquinol oxidase subunit 1 family.</text>
</comment>
<dbReference type="EMBL" id="JBIAZU010000010">
    <property type="protein sequence ID" value="MFF5297212.1"/>
    <property type="molecule type" value="Genomic_DNA"/>
</dbReference>
<organism evidence="14 15">
    <name type="scientific">Paractinoplanes globisporus</name>
    <dbReference type="NCBI Taxonomy" id="113565"/>
    <lineage>
        <taxon>Bacteria</taxon>
        <taxon>Bacillati</taxon>
        <taxon>Actinomycetota</taxon>
        <taxon>Actinomycetes</taxon>
        <taxon>Micromonosporales</taxon>
        <taxon>Micromonosporaceae</taxon>
        <taxon>Paractinoplanes</taxon>
    </lineage>
</organism>
<keyword evidence="10 12" id="KW-0408">Iron</keyword>
<feature type="transmembrane region" description="Helical" evidence="12">
    <location>
        <begin position="224"/>
        <end position="243"/>
    </location>
</feature>
<dbReference type="PANTHER" id="PTHR30365">
    <property type="entry name" value="CYTOCHROME D UBIQUINOL OXIDASE"/>
    <property type="match status" value="1"/>
</dbReference>
<feature type="transmembrane region" description="Helical" evidence="12">
    <location>
        <begin position="101"/>
        <end position="123"/>
    </location>
</feature>
<dbReference type="RefSeq" id="WP_020514083.1">
    <property type="nucleotide sequence ID" value="NZ_JBIAZU010000010.1"/>
</dbReference>
<proteinExistence type="inferred from homology"/>
<evidence type="ECO:0000256" key="8">
    <source>
        <dbReference type="ARBA" id="ARBA00022982"/>
    </source>
</evidence>
<keyword evidence="4 12" id="KW-1003">Cell membrane</keyword>
<keyword evidence="15" id="KW-1185">Reference proteome</keyword>
<feature type="region of interest" description="Disordered" evidence="13">
    <location>
        <begin position="452"/>
        <end position="473"/>
    </location>
</feature>
<dbReference type="InterPro" id="IPR002585">
    <property type="entry name" value="Cyt-d_ubiquinol_oxidase_su_1"/>
</dbReference>
<evidence type="ECO:0000256" key="2">
    <source>
        <dbReference type="ARBA" id="ARBA00009819"/>
    </source>
</evidence>
<evidence type="ECO:0000256" key="5">
    <source>
        <dbReference type="ARBA" id="ARBA00022617"/>
    </source>
</evidence>
<evidence type="ECO:0000256" key="10">
    <source>
        <dbReference type="ARBA" id="ARBA00023004"/>
    </source>
</evidence>
<evidence type="ECO:0000256" key="13">
    <source>
        <dbReference type="SAM" id="MobiDB-lite"/>
    </source>
</evidence>
<feature type="transmembrane region" description="Helical" evidence="12">
    <location>
        <begin position="135"/>
        <end position="158"/>
    </location>
</feature>
<evidence type="ECO:0000256" key="6">
    <source>
        <dbReference type="ARBA" id="ARBA00022692"/>
    </source>
</evidence>
<dbReference type="Pfam" id="PF01654">
    <property type="entry name" value="Cyt_bd_oxida_I"/>
    <property type="match status" value="1"/>
</dbReference>